<reference evidence="2" key="2">
    <citation type="journal article" date="2022" name="Microbiol. Resour. Announc.">
        <title>Metagenome Sequencing to Explore Phylogenomics of Terrestrial Cyanobacteria.</title>
        <authorList>
            <person name="Ward R.D."/>
            <person name="Stajich J.E."/>
            <person name="Johansen J.R."/>
            <person name="Huntemann M."/>
            <person name="Clum A."/>
            <person name="Foster B."/>
            <person name="Foster B."/>
            <person name="Roux S."/>
            <person name="Palaniappan K."/>
            <person name="Varghese N."/>
            <person name="Mukherjee S."/>
            <person name="Reddy T.B.K."/>
            <person name="Daum C."/>
            <person name="Copeland A."/>
            <person name="Chen I.A."/>
            <person name="Ivanova N.N."/>
            <person name="Kyrpides N.C."/>
            <person name="Shapiro N."/>
            <person name="Eloe-Fadrosh E.A."/>
            <person name="Pietrasiak N."/>
        </authorList>
    </citation>
    <scope>NUCLEOTIDE SEQUENCE</scope>
    <source>
        <strain evidence="2">JT2-VF2</strain>
    </source>
</reference>
<protein>
    <submittedName>
        <fullName evidence="2">RES domain-containing protein</fullName>
    </submittedName>
</protein>
<accession>A0A951Q6K0</accession>
<dbReference type="Pfam" id="PF08808">
    <property type="entry name" value="RES"/>
    <property type="match status" value="1"/>
</dbReference>
<feature type="domain" description="RES" evidence="1">
    <location>
        <begin position="73"/>
        <end position="184"/>
    </location>
</feature>
<dbReference type="EMBL" id="JAHHHN010000038">
    <property type="protein sequence ID" value="MBW4565461.1"/>
    <property type="molecule type" value="Genomic_DNA"/>
</dbReference>
<name>A0A951Q6K0_9NOST</name>
<comment type="caution">
    <text evidence="2">The sequence shown here is derived from an EMBL/GenBank/DDBJ whole genome shotgun (WGS) entry which is preliminary data.</text>
</comment>
<dbReference type="InterPro" id="IPR014914">
    <property type="entry name" value="RES_dom"/>
</dbReference>
<evidence type="ECO:0000313" key="2">
    <source>
        <dbReference type="EMBL" id="MBW4565461.1"/>
    </source>
</evidence>
<dbReference type="Proteomes" id="UP000715781">
    <property type="component" value="Unassembled WGS sequence"/>
</dbReference>
<proteinExistence type="predicted"/>
<organism evidence="2 3">
    <name type="scientific">Mojavia pulchra JT2-VF2</name>
    <dbReference type="NCBI Taxonomy" id="287848"/>
    <lineage>
        <taxon>Bacteria</taxon>
        <taxon>Bacillati</taxon>
        <taxon>Cyanobacteriota</taxon>
        <taxon>Cyanophyceae</taxon>
        <taxon>Nostocales</taxon>
        <taxon>Nostocaceae</taxon>
    </lineage>
</organism>
<gene>
    <name evidence="2" type="ORF">KME32_31125</name>
</gene>
<evidence type="ECO:0000313" key="3">
    <source>
        <dbReference type="Proteomes" id="UP000715781"/>
    </source>
</evidence>
<evidence type="ECO:0000259" key="1">
    <source>
        <dbReference type="Pfam" id="PF08808"/>
    </source>
</evidence>
<reference evidence="2" key="1">
    <citation type="submission" date="2021-05" db="EMBL/GenBank/DDBJ databases">
        <authorList>
            <person name="Pietrasiak N."/>
            <person name="Ward R."/>
            <person name="Stajich J.E."/>
            <person name="Kurbessoian T."/>
        </authorList>
    </citation>
    <scope>NUCLEOTIDE SEQUENCE</scope>
    <source>
        <strain evidence="2">JT2-VF2</strain>
    </source>
</reference>
<sequence>MVKLIAPPPCFGKPKPKFYNLKKGTELLRIFRPEFSPTALTFRFWGPLYRFDHHRGDCPSFYYEPGDYQQCIDQERGIYYVAPKLSSCLVEIFGDVGCIEITDHQIAIVTPIRNLKLLDVRGSGAMRAGANEATLAKTEKRGLSQAWSRYFYEQQVIYSEIHGLIYCNAHNNEEAIAIYERAEYLLVCQKENVLPLKHELLRGSILKAAGENNLGVIPYW</sequence>
<dbReference type="AlphaFoldDB" id="A0A951Q6K0"/>